<dbReference type="SUPFAM" id="SSF55486">
    <property type="entry name" value="Metalloproteases ('zincins'), catalytic domain"/>
    <property type="match status" value="1"/>
</dbReference>
<reference evidence="11" key="1">
    <citation type="submission" date="2020-10" db="EMBL/GenBank/DDBJ databases">
        <authorList>
            <person name="Gilroy R."/>
        </authorList>
    </citation>
    <scope>NUCLEOTIDE SEQUENCE</scope>
    <source>
        <strain evidence="11">CHK180-2868</strain>
    </source>
</reference>
<gene>
    <name evidence="11" type="ORF">IAB28_00775</name>
</gene>
<evidence type="ECO:0000313" key="12">
    <source>
        <dbReference type="Proteomes" id="UP000824250"/>
    </source>
</evidence>
<evidence type="ECO:0000256" key="2">
    <source>
        <dbReference type="ARBA" id="ARBA00007357"/>
    </source>
</evidence>
<dbReference type="EMBL" id="DVGC01000001">
    <property type="protein sequence ID" value="HIR04495.1"/>
    <property type="molecule type" value="Genomic_DNA"/>
</dbReference>
<feature type="region of interest" description="Disordered" evidence="8">
    <location>
        <begin position="20"/>
        <end position="51"/>
    </location>
</feature>
<feature type="domain" description="Peptidase M13 N-terminal" evidence="10">
    <location>
        <begin position="55"/>
        <end position="435"/>
    </location>
</feature>
<dbReference type="PANTHER" id="PTHR11733">
    <property type="entry name" value="ZINC METALLOPROTEASE FAMILY M13 NEPRILYSIN-RELATED"/>
    <property type="match status" value="1"/>
</dbReference>
<dbReference type="GO" id="GO:0004222">
    <property type="term" value="F:metalloendopeptidase activity"/>
    <property type="evidence" value="ECO:0007669"/>
    <property type="project" value="InterPro"/>
</dbReference>
<protein>
    <submittedName>
        <fullName evidence="11">M13 family metallopeptidase</fullName>
    </submittedName>
</protein>
<reference evidence="11" key="2">
    <citation type="journal article" date="2021" name="PeerJ">
        <title>Extensive microbial diversity within the chicken gut microbiome revealed by metagenomics and culture.</title>
        <authorList>
            <person name="Gilroy R."/>
            <person name="Ravi A."/>
            <person name="Getino M."/>
            <person name="Pursley I."/>
            <person name="Horton D.L."/>
            <person name="Alikhan N.F."/>
            <person name="Baker D."/>
            <person name="Gharbi K."/>
            <person name="Hall N."/>
            <person name="Watson M."/>
            <person name="Adriaenssens E.M."/>
            <person name="Foster-Nyarko E."/>
            <person name="Jarju S."/>
            <person name="Secka A."/>
            <person name="Antonio M."/>
            <person name="Oren A."/>
            <person name="Chaudhuri R.R."/>
            <person name="La Ragione R."/>
            <person name="Hildebrand F."/>
            <person name="Pallen M.J."/>
        </authorList>
    </citation>
    <scope>NUCLEOTIDE SEQUENCE</scope>
    <source>
        <strain evidence="11">CHK180-2868</strain>
    </source>
</reference>
<dbReference type="AlphaFoldDB" id="A0A9D1A3V2"/>
<proteinExistence type="inferred from homology"/>
<evidence type="ECO:0000256" key="7">
    <source>
        <dbReference type="ARBA" id="ARBA00023049"/>
    </source>
</evidence>
<dbReference type="InterPro" id="IPR008753">
    <property type="entry name" value="Peptidase_M13_N"/>
</dbReference>
<evidence type="ECO:0000256" key="3">
    <source>
        <dbReference type="ARBA" id="ARBA00022670"/>
    </source>
</evidence>
<dbReference type="InterPro" id="IPR024079">
    <property type="entry name" value="MetalloPept_cat_dom_sf"/>
</dbReference>
<evidence type="ECO:0000256" key="6">
    <source>
        <dbReference type="ARBA" id="ARBA00022833"/>
    </source>
</evidence>
<evidence type="ECO:0000259" key="10">
    <source>
        <dbReference type="Pfam" id="PF05649"/>
    </source>
</evidence>
<comment type="cofactor">
    <cofactor evidence="1">
        <name>Zn(2+)</name>
        <dbReference type="ChEBI" id="CHEBI:29105"/>
    </cofactor>
</comment>
<dbReference type="Gene3D" id="3.40.390.10">
    <property type="entry name" value="Collagenase (Catalytic Domain)"/>
    <property type="match status" value="1"/>
</dbReference>
<dbReference type="Gene3D" id="1.10.1380.10">
    <property type="entry name" value="Neutral endopeptidase , domain2"/>
    <property type="match status" value="1"/>
</dbReference>
<dbReference type="PRINTS" id="PR00786">
    <property type="entry name" value="NEPRILYSIN"/>
</dbReference>
<sequence length="682" mass="76502">MLLALSFGLTACAAENLPETERAAETSELPGTQSGGAEAPGTEGAQSGSEQAEMKDNYYKAVNGELLAGWEIEPDENSKSWFSILDDQVKERMTGLIQEISEGTEFEKGSDESNIRALYLTGMDEESRNQNGFGETVSAFFEKVDAAETVDELLRTSMQFGRDYGMFSVFGLSIGSDYENSSVKMPVVDGGDCGLQREIWFSDDESNQKHVSAYEKYLRELCMIEGYSETEADAVVQDTVSLMKVLAEKSLSQADLYDPSKTYHLFTISEVEELFSGKVTSEMIEEIFGIGADEQAIVSQPEKVRTMGEMLTEENLPMLKQYVKLCAHKDLSMYLDMESYAAYTEYQMTAMGNEEETPFEEAMISSVQNVLGFECGRLYCGRYYSEETTENVASIVDQVIRVFGQRIDALDWMGEETKEEAKKKLESLDVRIGHPETWPQDRYEVLLDAPEENGTYIDNYLKIHKAAVDYEFATRNELVDKTLWPDTPQTINAYYDPSNNSINILAGILQAPFYDPEASIEENLGGIGAVIGHEITHAFDNNGAMYDEQGNLRDWWTQEDRESFQSLAEQVIAYYDGMEVNGKQVNGEQTVSENIADLGGVSCITEIAEAEGYDLEQVYESYATIWASKAREEYLSMLIAIDVHSPDEIRVNAVLSAQPEFRELYGIEEGDGMYEESMPEIW</sequence>
<keyword evidence="7" id="KW-0482">Metalloprotease</keyword>
<dbReference type="CDD" id="cd08662">
    <property type="entry name" value="M13"/>
    <property type="match status" value="1"/>
</dbReference>
<dbReference type="PROSITE" id="PS51885">
    <property type="entry name" value="NEPRILYSIN"/>
    <property type="match status" value="1"/>
</dbReference>
<dbReference type="InterPro" id="IPR018497">
    <property type="entry name" value="Peptidase_M13_C"/>
</dbReference>
<evidence type="ECO:0000256" key="8">
    <source>
        <dbReference type="SAM" id="MobiDB-lite"/>
    </source>
</evidence>
<dbReference type="Pfam" id="PF01431">
    <property type="entry name" value="Peptidase_M13"/>
    <property type="match status" value="1"/>
</dbReference>
<comment type="similarity">
    <text evidence="2">Belongs to the peptidase M13 family.</text>
</comment>
<keyword evidence="3" id="KW-0645">Protease</keyword>
<dbReference type="InterPro" id="IPR000718">
    <property type="entry name" value="Peptidase_M13"/>
</dbReference>
<dbReference type="GO" id="GO:0016485">
    <property type="term" value="P:protein processing"/>
    <property type="evidence" value="ECO:0007669"/>
    <property type="project" value="TreeGrafter"/>
</dbReference>
<keyword evidence="5" id="KW-0378">Hydrolase</keyword>
<name>A0A9D1A3V2_9FIRM</name>
<dbReference type="GO" id="GO:0005886">
    <property type="term" value="C:plasma membrane"/>
    <property type="evidence" value="ECO:0007669"/>
    <property type="project" value="TreeGrafter"/>
</dbReference>
<accession>A0A9D1A3V2</accession>
<dbReference type="InterPro" id="IPR042089">
    <property type="entry name" value="Peptidase_M13_dom_2"/>
</dbReference>
<evidence type="ECO:0000256" key="1">
    <source>
        <dbReference type="ARBA" id="ARBA00001947"/>
    </source>
</evidence>
<evidence type="ECO:0000256" key="5">
    <source>
        <dbReference type="ARBA" id="ARBA00022801"/>
    </source>
</evidence>
<evidence type="ECO:0000256" key="4">
    <source>
        <dbReference type="ARBA" id="ARBA00022723"/>
    </source>
</evidence>
<comment type="caution">
    <text evidence="11">The sequence shown here is derived from an EMBL/GenBank/DDBJ whole genome shotgun (WGS) entry which is preliminary data.</text>
</comment>
<keyword evidence="4" id="KW-0479">Metal-binding</keyword>
<dbReference type="Proteomes" id="UP000824250">
    <property type="component" value="Unassembled WGS sequence"/>
</dbReference>
<organism evidence="11 12">
    <name type="scientific">Candidatus Copromonas faecavium</name>
    <name type="common">nom. illeg.</name>
    <dbReference type="NCBI Taxonomy" id="2840740"/>
    <lineage>
        <taxon>Bacteria</taxon>
        <taxon>Bacillati</taxon>
        <taxon>Bacillota</taxon>
        <taxon>Clostridia</taxon>
        <taxon>Lachnospirales</taxon>
        <taxon>Lachnospiraceae</taxon>
        <taxon>Candidatus Copromonas (nom. illeg.)</taxon>
    </lineage>
</organism>
<evidence type="ECO:0000313" key="11">
    <source>
        <dbReference type="EMBL" id="HIR04495.1"/>
    </source>
</evidence>
<feature type="domain" description="Peptidase M13 C-terminal" evidence="9">
    <location>
        <begin position="492"/>
        <end position="677"/>
    </location>
</feature>
<evidence type="ECO:0000259" key="9">
    <source>
        <dbReference type="Pfam" id="PF01431"/>
    </source>
</evidence>
<dbReference type="PANTHER" id="PTHR11733:SF167">
    <property type="entry name" value="FI17812P1-RELATED"/>
    <property type="match status" value="1"/>
</dbReference>
<dbReference type="Pfam" id="PF05649">
    <property type="entry name" value="Peptidase_M13_N"/>
    <property type="match status" value="1"/>
</dbReference>
<keyword evidence="6" id="KW-0862">Zinc</keyword>
<dbReference type="GO" id="GO:0046872">
    <property type="term" value="F:metal ion binding"/>
    <property type="evidence" value="ECO:0007669"/>
    <property type="project" value="UniProtKB-KW"/>
</dbReference>